<proteinExistence type="predicted"/>
<dbReference type="Proteomes" id="UP000681425">
    <property type="component" value="Chromosome"/>
</dbReference>
<dbReference type="EMBL" id="CP073910">
    <property type="protein sequence ID" value="QUT04069.1"/>
    <property type="molecule type" value="Genomic_DNA"/>
</dbReference>
<sequence length="100" mass="10308">MKIITSIILLTAAALSDLAAACSFNTDCQPGSQCLKQSGQIYGICAGGLNPGNSNDRVPVQSPLDTNGTYGDTCSFNTDCGPGSQCMKRSGSINGVCVRR</sequence>
<name>A0A975K470_9SPHN</name>
<evidence type="ECO:0000256" key="1">
    <source>
        <dbReference type="SAM" id="SignalP"/>
    </source>
</evidence>
<organism evidence="2 3">
    <name type="scientific">Sphingobium phenoxybenzoativorans</name>
    <dbReference type="NCBI Taxonomy" id="1592790"/>
    <lineage>
        <taxon>Bacteria</taxon>
        <taxon>Pseudomonadati</taxon>
        <taxon>Pseudomonadota</taxon>
        <taxon>Alphaproteobacteria</taxon>
        <taxon>Sphingomonadales</taxon>
        <taxon>Sphingomonadaceae</taxon>
        <taxon>Sphingobium</taxon>
    </lineage>
</organism>
<keyword evidence="1" id="KW-0732">Signal</keyword>
<dbReference type="RefSeq" id="WP_212607964.1">
    <property type="nucleotide sequence ID" value="NZ_CP073910.1"/>
</dbReference>
<keyword evidence="3" id="KW-1185">Reference proteome</keyword>
<reference evidence="2" key="1">
    <citation type="submission" date="2021-04" db="EMBL/GenBank/DDBJ databases">
        <title>Isolation of p-tert-butylphenol degrading bacteria Sphingobium phenoxybenzoativorans Tas13 from active sludge.</title>
        <authorList>
            <person name="Li Y."/>
        </authorList>
    </citation>
    <scope>NUCLEOTIDE SEQUENCE</scope>
    <source>
        <strain evidence="2">Tas13</strain>
    </source>
</reference>
<accession>A0A975K470</accession>
<feature type="signal peptide" evidence="1">
    <location>
        <begin position="1"/>
        <end position="21"/>
    </location>
</feature>
<dbReference type="KEGG" id="spph:KFK14_13020"/>
<protein>
    <submittedName>
        <fullName evidence="2">Uncharacterized protein</fullName>
    </submittedName>
</protein>
<dbReference type="AlphaFoldDB" id="A0A975K470"/>
<gene>
    <name evidence="2" type="ORF">KFK14_13020</name>
</gene>
<evidence type="ECO:0000313" key="3">
    <source>
        <dbReference type="Proteomes" id="UP000681425"/>
    </source>
</evidence>
<feature type="chain" id="PRO_5037540117" evidence="1">
    <location>
        <begin position="22"/>
        <end position="100"/>
    </location>
</feature>
<evidence type="ECO:0000313" key="2">
    <source>
        <dbReference type="EMBL" id="QUT04069.1"/>
    </source>
</evidence>